<evidence type="ECO:0000256" key="2">
    <source>
        <dbReference type="SAM" id="Phobius"/>
    </source>
</evidence>
<feature type="transmembrane region" description="Helical" evidence="2">
    <location>
        <begin position="47"/>
        <end position="65"/>
    </location>
</feature>
<proteinExistence type="predicted"/>
<accession>A0A4Y8CJ40</accession>
<evidence type="ECO:0008006" key="5">
    <source>
        <dbReference type="Google" id="ProtNLM"/>
    </source>
</evidence>
<name>A0A4Y8CJ40_9HELO</name>
<keyword evidence="2" id="KW-0812">Transmembrane</keyword>
<keyword evidence="4" id="KW-1185">Reference proteome</keyword>
<keyword evidence="2" id="KW-1133">Transmembrane helix</keyword>
<dbReference type="Proteomes" id="UP000297299">
    <property type="component" value="Unassembled WGS sequence"/>
</dbReference>
<gene>
    <name evidence="3" type="ORF">BOTCAL_0588g00040</name>
</gene>
<evidence type="ECO:0000256" key="1">
    <source>
        <dbReference type="SAM" id="Coils"/>
    </source>
</evidence>
<evidence type="ECO:0000313" key="3">
    <source>
        <dbReference type="EMBL" id="TEY35488.1"/>
    </source>
</evidence>
<dbReference type="EMBL" id="PHWZ01000585">
    <property type="protein sequence ID" value="TEY35488.1"/>
    <property type="molecule type" value="Genomic_DNA"/>
</dbReference>
<organism evidence="3 4">
    <name type="scientific">Botryotinia calthae</name>
    <dbReference type="NCBI Taxonomy" id="38488"/>
    <lineage>
        <taxon>Eukaryota</taxon>
        <taxon>Fungi</taxon>
        <taxon>Dikarya</taxon>
        <taxon>Ascomycota</taxon>
        <taxon>Pezizomycotina</taxon>
        <taxon>Leotiomycetes</taxon>
        <taxon>Helotiales</taxon>
        <taxon>Sclerotiniaceae</taxon>
        <taxon>Botryotinia</taxon>
    </lineage>
</organism>
<dbReference type="OrthoDB" id="2120024at2759"/>
<evidence type="ECO:0000313" key="4">
    <source>
        <dbReference type="Proteomes" id="UP000297299"/>
    </source>
</evidence>
<feature type="coiled-coil region" evidence="1">
    <location>
        <begin position="67"/>
        <end position="94"/>
    </location>
</feature>
<sequence>MNRTSMSLLKGSKYLARSGASISQRRFASSETPSPTRAFYKTFTRPIAKTLLIATFIYQLTYWGWVKLEKDELKAGKRKEIKELEEELEKISGGAIKGEDVKVKGI</sequence>
<keyword evidence="1" id="KW-0175">Coiled coil</keyword>
<reference evidence="3 4" key="1">
    <citation type="submission" date="2017-11" db="EMBL/GenBank/DDBJ databases">
        <title>Comparative genomics of Botrytis spp.</title>
        <authorList>
            <person name="Valero-Jimenez C.A."/>
            <person name="Tapia P."/>
            <person name="Veloso J."/>
            <person name="Silva-Moreno E."/>
            <person name="Staats M."/>
            <person name="Valdes J.H."/>
            <person name="Van Kan J.A.L."/>
        </authorList>
    </citation>
    <scope>NUCLEOTIDE SEQUENCE [LARGE SCALE GENOMIC DNA]</scope>
    <source>
        <strain evidence="3 4">MUCL2830</strain>
    </source>
</reference>
<dbReference type="AlphaFoldDB" id="A0A4Y8CJ40"/>
<protein>
    <recommendedName>
        <fullName evidence="5">Inner membrane assembly complex subunit 17</fullName>
    </recommendedName>
</protein>
<keyword evidence="2" id="KW-0472">Membrane</keyword>
<comment type="caution">
    <text evidence="3">The sequence shown here is derived from an EMBL/GenBank/DDBJ whole genome shotgun (WGS) entry which is preliminary data.</text>
</comment>